<proteinExistence type="predicted"/>
<dbReference type="SUPFAM" id="SSF46689">
    <property type="entry name" value="Homeodomain-like"/>
    <property type="match status" value="1"/>
</dbReference>
<reference evidence="4 5" key="1">
    <citation type="submission" date="2020-08" db="EMBL/GenBank/DDBJ databases">
        <title>Bridging the membrane lipid divide: bacteria of the FCB group superphylum have the potential to synthesize archaeal ether lipids.</title>
        <authorList>
            <person name="Villanueva L."/>
            <person name="Von Meijenfeldt F.A.B."/>
            <person name="Westbye A.B."/>
            <person name="Yadav S."/>
            <person name="Hopmans E.C."/>
            <person name="Dutilh B.E."/>
            <person name="Sinninghe Damste J.S."/>
        </authorList>
    </citation>
    <scope>NUCLEOTIDE SEQUENCE [LARGE SCALE GENOMIC DNA]</scope>
    <source>
        <strain evidence="4">NIOZ-UU30</strain>
    </source>
</reference>
<keyword evidence="1 2" id="KW-0238">DNA-binding</keyword>
<sequence>MRPTNSECKQRILSDVIPIFAKMGYNQVTMREIAAKAGIAPGSLYHHSAYDTPCWIQKASILLRCLKKTSSKG</sequence>
<dbReference type="Pfam" id="PF00440">
    <property type="entry name" value="TetR_N"/>
    <property type="match status" value="1"/>
</dbReference>
<feature type="DNA-binding region" description="H-T-H motif" evidence="2">
    <location>
        <begin position="29"/>
        <end position="48"/>
    </location>
</feature>
<protein>
    <submittedName>
        <fullName evidence="4">TetR/AcrR family transcriptional regulator</fullName>
    </submittedName>
</protein>
<evidence type="ECO:0000313" key="5">
    <source>
        <dbReference type="Proteomes" id="UP000603434"/>
    </source>
</evidence>
<dbReference type="InterPro" id="IPR009057">
    <property type="entry name" value="Homeodomain-like_sf"/>
</dbReference>
<dbReference type="AlphaFoldDB" id="A0A8J6TN31"/>
<comment type="caution">
    <text evidence="4">The sequence shown here is derived from an EMBL/GenBank/DDBJ whole genome shotgun (WGS) entry which is preliminary data.</text>
</comment>
<dbReference type="PROSITE" id="PS50977">
    <property type="entry name" value="HTH_TETR_2"/>
    <property type="match status" value="1"/>
</dbReference>
<dbReference type="InterPro" id="IPR001647">
    <property type="entry name" value="HTH_TetR"/>
</dbReference>
<dbReference type="Gene3D" id="1.10.10.60">
    <property type="entry name" value="Homeodomain-like"/>
    <property type="match status" value="1"/>
</dbReference>
<dbReference type="EMBL" id="JACNJH010000179">
    <property type="protein sequence ID" value="MBC8362288.1"/>
    <property type="molecule type" value="Genomic_DNA"/>
</dbReference>
<accession>A0A8J6TN31</accession>
<organism evidence="4 5">
    <name type="scientific">Candidatus Desulfatibia profunda</name>
    <dbReference type="NCBI Taxonomy" id="2841695"/>
    <lineage>
        <taxon>Bacteria</taxon>
        <taxon>Pseudomonadati</taxon>
        <taxon>Thermodesulfobacteriota</taxon>
        <taxon>Desulfobacteria</taxon>
        <taxon>Desulfobacterales</taxon>
        <taxon>Desulfobacterales incertae sedis</taxon>
        <taxon>Candidatus Desulfatibia</taxon>
    </lineage>
</organism>
<dbReference type="Proteomes" id="UP000603434">
    <property type="component" value="Unassembled WGS sequence"/>
</dbReference>
<evidence type="ECO:0000256" key="1">
    <source>
        <dbReference type="ARBA" id="ARBA00023125"/>
    </source>
</evidence>
<gene>
    <name evidence="4" type="ORF">H8E23_12920</name>
</gene>
<dbReference type="GO" id="GO:0003677">
    <property type="term" value="F:DNA binding"/>
    <property type="evidence" value="ECO:0007669"/>
    <property type="project" value="UniProtKB-UniRule"/>
</dbReference>
<feature type="domain" description="HTH tetR-type" evidence="3">
    <location>
        <begin position="6"/>
        <end position="66"/>
    </location>
</feature>
<evidence type="ECO:0000259" key="3">
    <source>
        <dbReference type="PROSITE" id="PS50977"/>
    </source>
</evidence>
<evidence type="ECO:0000256" key="2">
    <source>
        <dbReference type="PROSITE-ProRule" id="PRU00335"/>
    </source>
</evidence>
<name>A0A8J6TN31_9BACT</name>
<evidence type="ECO:0000313" key="4">
    <source>
        <dbReference type="EMBL" id="MBC8362288.1"/>
    </source>
</evidence>